<keyword evidence="2" id="KW-0058">Aromatic hydrocarbons catabolism</keyword>
<keyword evidence="3 6" id="KW-0378">Hydrolase</keyword>
<comment type="similarity">
    <text evidence="1">Belongs to the peptidase S33 family.</text>
</comment>
<dbReference type="PRINTS" id="PR00412">
    <property type="entry name" value="EPOXHYDRLASE"/>
</dbReference>
<dbReference type="InterPro" id="IPR029058">
    <property type="entry name" value="AB_hydrolase_fold"/>
</dbReference>
<evidence type="ECO:0000313" key="7">
    <source>
        <dbReference type="Proteomes" id="UP000062255"/>
    </source>
</evidence>
<dbReference type="RefSeq" id="WP_049744963.1">
    <property type="nucleotide sequence ID" value="NZ_CP012150.1"/>
</dbReference>
<dbReference type="Proteomes" id="UP000062255">
    <property type="component" value="Chromosome"/>
</dbReference>
<evidence type="ECO:0000259" key="5">
    <source>
        <dbReference type="Pfam" id="PF06441"/>
    </source>
</evidence>
<feature type="domain" description="Epoxide hydrolase N-terminal" evidence="5">
    <location>
        <begin position="6"/>
        <end position="111"/>
    </location>
</feature>
<organism evidence="6 7">
    <name type="scientific">Mycolicibacterium goodii</name>
    <name type="common">Mycobacterium goodii</name>
    <dbReference type="NCBI Taxonomy" id="134601"/>
    <lineage>
        <taxon>Bacteria</taxon>
        <taxon>Bacillati</taxon>
        <taxon>Actinomycetota</taxon>
        <taxon>Actinomycetes</taxon>
        <taxon>Mycobacteriales</taxon>
        <taxon>Mycobacteriaceae</taxon>
        <taxon>Mycolicibacterium</taxon>
    </lineage>
</organism>
<dbReference type="EMBL" id="CP012150">
    <property type="protein sequence ID" value="AKS32538.1"/>
    <property type="molecule type" value="Genomic_DNA"/>
</dbReference>
<dbReference type="STRING" id="134601.AFA91_12380"/>
<gene>
    <name evidence="6" type="ORF">AFA91_12380</name>
</gene>
<accession>A0A0K0X5C1</accession>
<dbReference type="Gene3D" id="3.40.50.1820">
    <property type="entry name" value="alpha/beta hydrolase"/>
    <property type="match status" value="1"/>
</dbReference>
<dbReference type="InterPro" id="IPR010497">
    <property type="entry name" value="Epoxide_hydro_N"/>
</dbReference>
<name>A0A0K0X5C1_MYCGD</name>
<dbReference type="GO" id="GO:0097176">
    <property type="term" value="P:epoxide metabolic process"/>
    <property type="evidence" value="ECO:0007669"/>
    <property type="project" value="TreeGrafter"/>
</dbReference>
<evidence type="ECO:0000256" key="3">
    <source>
        <dbReference type="ARBA" id="ARBA00022801"/>
    </source>
</evidence>
<feature type="active site" description="Proton donor" evidence="4">
    <location>
        <position position="297"/>
    </location>
</feature>
<sequence>MTDSLIRPFRIAVPDADLDDLKSRLSRTRWPEPETVDDWGQGIPLDYARELAEYWANGYDWRAREQALNRFDHYVTELDGLDIHFIHQRCARPDAFPLLLTHGWPGSIVEFHKVIEPLTEAGFDVVCPSLPGYGFSGKPTTTGWGIGKIAQAWDTLMTRLGYDRYGAQGGDWGAAVTTQIGRNVGNCVGIHVNMPIARPPAEGVGEMTEEVRQALERMQYYRKWDSGYMKQQSTRPQTVGYGLVDSPVGQLTWIVEKFWSWMDCDGHPENVLSRDELLDNVMLYWVTASAASSARLYWESYDTFAGGDFVTLPTGVASFPKEILRAPRAWCEKAYNVTHFTMMPRGGHFAAFEQPELFVDDVTAFFDTVR</sequence>
<dbReference type="Pfam" id="PF06441">
    <property type="entry name" value="EHN"/>
    <property type="match status" value="1"/>
</dbReference>
<evidence type="ECO:0000313" key="6">
    <source>
        <dbReference type="EMBL" id="AKS32538.1"/>
    </source>
</evidence>
<dbReference type="PIRSF" id="PIRSF001112">
    <property type="entry name" value="Epoxide_hydrolase"/>
    <property type="match status" value="1"/>
</dbReference>
<dbReference type="PANTHER" id="PTHR21661">
    <property type="entry name" value="EPOXIDE HYDROLASE 1-RELATED"/>
    <property type="match status" value="1"/>
</dbReference>
<evidence type="ECO:0000256" key="1">
    <source>
        <dbReference type="ARBA" id="ARBA00010088"/>
    </source>
</evidence>
<dbReference type="InterPro" id="IPR016292">
    <property type="entry name" value="Epoxide_hydrolase"/>
</dbReference>
<dbReference type="OrthoDB" id="4654311at2"/>
<evidence type="ECO:0000256" key="2">
    <source>
        <dbReference type="ARBA" id="ARBA00022797"/>
    </source>
</evidence>
<proteinExistence type="inferred from homology"/>
<feature type="active site" description="Proton acceptor" evidence="4">
    <location>
        <position position="348"/>
    </location>
</feature>
<dbReference type="PATRIC" id="fig|134601.6.peg.2571"/>
<dbReference type="SUPFAM" id="SSF53474">
    <property type="entry name" value="alpha/beta-Hydrolases"/>
    <property type="match status" value="1"/>
</dbReference>
<dbReference type="AlphaFoldDB" id="A0A0K0X5C1"/>
<dbReference type="PANTHER" id="PTHR21661:SF35">
    <property type="entry name" value="EPOXIDE HYDROLASE"/>
    <property type="match status" value="1"/>
</dbReference>
<protein>
    <submittedName>
        <fullName evidence="6">Epoxide hydrolase</fullName>
    </submittedName>
</protein>
<dbReference type="GO" id="GO:0004301">
    <property type="term" value="F:epoxide hydrolase activity"/>
    <property type="evidence" value="ECO:0007669"/>
    <property type="project" value="TreeGrafter"/>
</dbReference>
<dbReference type="InterPro" id="IPR000639">
    <property type="entry name" value="Epox_hydrolase-like"/>
</dbReference>
<feature type="active site" description="Nucleophile" evidence="4">
    <location>
        <position position="171"/>
    </location>
</feature>
<reference evidence="6 7" key="1">
    <citation type="submission" date="2015-07" db="EMBL/GenBank/DDBJ databases">
        <title>Complete genome sequence of Mycobacterium goodii X7B, a facultative thermophilic biodesulfurizing bacterium.</title>
        <authorList>
            <person name="Yu B."/>
            <person name="Li F."/>
            <person name="Xu P."/>
        </authorList>
    </citation>
    <scope>NUCLEOTIDE SEQUENCE [LARGE SCALE GENOMIC DNA]</scope>
    <source>
        <strain evidence="6 7">X7B</strain>
    </source>
</reference>
<dbReference type="KEGG" id="mgo:AFA91_12380"/>
<evidence type="ECO:0000256" key="4">
    <source>
        <dbReference type="PIRSR" id="PIRSR001112-1"/>
    </source>
</evidence>